<protein>
    <submittedName>
        <fullName evidence="2">Uncharacterized protein</fullName>
    </submittedName>
</protein>
<feature type="transmembrane region" description="Helical" evidence="1">
    <location>
        <begin position="57"/>
        <end position="80"/>
    </location>
</feature>
<evidence type="ECO:0000313" key="2">
    <source>
        <dbReference type="EMBL" id="BCY28161.1"/>
    </source>
</evidence>
<evidence type="ECO:0000313" key="3">
    <source>
        <dbReference type="Proteomes" id="UP000825258"/>
    </source>
</evidence>
<keyword evidence="1" id="KW-0472">Membrane</keyword>
<feature type="transmembrane region" description="Helical" evidence="1">
    <location>
        <begin position="21"/>
        <end position="45"/>
    </location>
</feature>
<name>A0ABM7S3X0_9FLAO</name>
<dbReference type="RefSeq" id="WP_221259765.1">
    <property type="nucleotide sequence ID" value="NZ_AP024749.1"/>
</dbReference>
<dbReference type="EMBL" id="AP024749">
    <property type="protein sequence ID" value="BCY28161.1"/>
    <property type="molecule type" value="Genomic_DNA"/>
</dbReference>
<proteinExistence type="predicted"/>
<organism evidence="2 3">
    <name type="scientific">Flavobacterium okayamense</name>
    <dbReference type="NCBI Taxonomy" id="2830782"/>
    <lineage>
        <taxon>Bacteria</taxon>
        <taxon>Pseudomonadati</taxon>
        <taxon>Bacteroidota</taxon>
        <taxon>Flavobacteriia</taxon>
        <taxon>Flavobacteriales</taxon>
        <taxon>Flavobacteriaceae</taxon>
        <taxon>Flavobacterium</taxon>
    </lineage>
</organism>
<evidence type="ECO:0000256" key="1">
    <source>
        <dbReference type="SAM" id="Phobius"/>
    </source>
</evidence>
<sequence>MHNLENREKNIEYRKSRYLRRVLLLFSFFYSLYSSSQCAMCRAALESEESTAQAEGINNGIIFLMVLPYILVAIAGFAIYKIKYGKKKDY</sequence>
<accession>A0ABM7S3X0</accession>
<keyword evidence="1" id="KW-1133">Transmembrane helix</keyword>
<gene>
    <name evidence="2" type="ORF">KK2020170_10290</name>
</gene>
<dbReference type="Proteomes" id="UP000825258">
    <property type="component" value="Chromosome"/>
</dbReference>
<keyword evidence="3" id="KW-1185">Reference proteome</keyword>
<keyword evidence="1" id="KW-0812">Transmembrane</keyword>
<reference evidence="2 3" key="1">
    <citation type="submission" date="2021-06" db="EMBL/GenBank/DDBJ databases">
        <title>Whole genome sequences of Flavobacterium sp. KK2020170 and assembly.</title>
        <authorList>
            <person name="Kitahara K."/>
            <person name="Miyoshi S."/>
            <person name="Uesaka K."/>
        </authorList>
    </citation>
    <scope>NUCLEOTIDE SEQUENCE [LARGE SCALE GENOMIC DNA]</scope>
    <source>
        <strain evidence="2 3">KK2020170</strain>
    </source>
</reference>